<dbReference type="EMBL" id="JAFLWD010000035">
    <property type="protein sequence ID" value="MBO0441432.1"/>
    <property type="molecule type" value="Genomic_DNA"/>
</dbReference>
<dbReference type="Proteomes" id="UP000664632">
    <property type="component" value="Unassembled WGS sequence"/>
</dbReference>
<protein>
    <submittedName>
        <fullName evidence="1">Uncharacterized protein</fullName>
    </submittedName>
</protein>
<evidence type="ECO:0000313" key="2">
    <source>
        <dbReference type="Proteomes" id="UP000664632"/>
    </source>
</evidence>
<dbReference type="RefSeq" id="WP_207113417.1">
    <property type="nucleotide sequence ID" value="NZ_JAFLWD010000035.1"/>
</dbReference>
<name>A0ABS3H1P9_9ENTE</name>
<accession>A0ABS3H1P9</accession>
<gene>
    <name evidence="1" type="ORF">JZO69_13765</name>
</gene>
<proteinExistence type="predicted"/>
<keyword evidence="2" id="KW-1185">Reference proteome</keyword>
<reference evidence="1 2" key="1">
    <citation type="submission" date="2021-03" db="EMBL/GenBank/DDBJ databases">
        <title>Enterococcal diversity collection.</title>
        <authorList>
            <person name="Gilmore M.S."/>
            <person name="Schwartzman J."/>
            <person name="Van Tyne D."/>
            <person name="Martin M."/>
            <person name="Earl A.M."/>
            <person name="Manson A.L."/>
            <person name="Straub T."/>
            <person name="Salamzade R."/>
            <person name="Saavedra J."/>
            <person name="Lebreton F."/>
            <person name="Prichula J."/>
            <person name="Schaufler K."/>
            <person name="Gaca A."/>
            <person name="Sgardioli B."/>
            <person name="Wagenaar J."/>
            <person name="Strong T."/>
        </authorList>
    </citation>
    <scope>NUCLEOTIDE SEQUENCE [LARGE SCALE GENOMIC DNA]</scope>
    <source>
        <strain evidence="1 2">DIV0869a</strain>
    </source>
</reference>
<evidence type="ECO:0000313" key="1">
    <source>
        <dbReference type="EMBL" id="MBO0441432.1"/>
    </source>
</evidence>
<sequence length="268" mass="31289">MNKEYIPLLKENSVLVKNDSKYILKSCSLEDNYLEINDNAQIIIDELAQKKDIENIYQSILSKSNTKNEKLIMEQVDLFLFQLQCLREYLEDDETGYLLKRFLNSDDTTVDPFGAYTKKEIFDNELQCKSKNFYYREKSFLDSLFYSSFTANKMFSVVEKNDSIITVVIFKHLEDIDSFELIAVFSNNNVIEQKMFSRMYNVINIYTNLFFKKSIKKSSKVVIKSDNHIQGKNGFRTSYCGILKYENGKESCNISILELNENGDVVDV</sequence>
<comment type="caution">
    <text evidence="1">The sequence shown here is derived from an EMBL/GenBank/DDBJ whole genome shotgun (WGS) entry which is preliminary data.</text>
</comment>
<organism evidence="1 2">
    <name type="scientific">Candidatus Enterococcus ikei</name>
    <dbReference type="NCBI Taxonomy" id="2815326"/>
    <lineage>
        <taxon>Bacteria</taxon>
        <taxon>Bacillati</taxon>
        <taxon>Bacillota</taxon>
        <taxon>Bacilli</taxon>
        <taxon>Lactobacillales</taxon>
        <taxon>Enterococcaceae</taxon>
        <taxon>Enterococcus</taxon>
    </lineage>
</organism>